<dbReference type="PANTHER" id="PTHR42648">
    <property type="entry name" value="TRANSPOSASE, PUTATIVE-RELATED"/>
    <property type="match status" value="1"/>
</dbReference>
<dbReference type="InterPro" id="IPR039537">
    <property type="entry name" value="Retrotran_Ty1/copia-like"/>
</dbReference>
<evidence type="ECO:0000259" key="4">
    <source>
        <dbReference type="Pfam" id="PF25597"/>
    </source>
</evidence>
<sequence>MRKGHTKNRCWILHPHLKPKFGKEGKGEQKHSANQVSAADDFEKFTTNPSVFLGIVKAFVTALISSTMSNVWVIDSGATDHMMNKKQYLCDFKNFTKAHSASVAYGTDVSVLGQGKYPFTILKLLWCNSSNKLCWHTPTNGVAERKNRDLLEKTRSLMLQINVPKKFWSQGVLTVAYVINRLPSRVLNYKSPPEVLKGRKIDLSPLRIFGYVRFVHIQGLHRDKFDLRAAKCVFMGYSSTQKGYKCCDSRTRKIIISRDVVFDETCSFFDKSYGNNSKGESFLDQVPLPIVETIDDHSPTSVPCSRDITSSSEGTPSNNEGTPFDSVQTELISILPSLVAPRRNPSRARNPPPKFKDYVSCTTRYPVERYITYANVSQSHAAFLSKISNSCEPSSFQEAKTQLIWQKAMRE</sequence>
<dbReference type="GO" id="GO:0006508">
    <property type="term" value="P:proteolysis"/>
    <property type="evidence" value="ECO:0007669"/>
    <property type="project" value="UniProtKB-KW"/>
</dbReference>
<dbReference type="InterPro" id="IPR036397">
    <property type="entry name" value="RNaseH_sf"/>
</dbReference>
<reference evidence="5 6" key="1">
    <citation type="submission" date="2020-05" db="EMBL/GenBank/DDBJ databases">
        <authorList>
            <person name="Campoy J."/>
            <person name="Schneeberger K."/>
            <person name="Spophaly S."/>
        </authorList>
    </citation>
    <scope>NUCLEOTIDE SEQUENCE [LARGE SCALE GENOMIC DNA]</scope>
    <source>
        <strain evidence="5">PruArmRojPasFocal</strain>
    </source>
</reference>
<keyword evidence="1" id="KW-0645">Protease</keyword>
<keyword evidence="1" id="KW-0378">Hydrolase</keyword>
<dbReference type="Proteomes" id="UP000507222">
    <property type="component" value="Unassembled WGS sequence"/>
</dbReference>
<feature type="compositionally biased region" description="Polar residues" evidence="2">
    <location>
        <begin position="299"/>
        <end position="323"/>
    </location>
</feature>
<dbReference type="Gene3D" id="3.30.420.10">
    <property type="entry name" value="Ribonuclease H-like superfamily/Ribonuclease H"/>
    <property type="match status" value="1"/>
</dbReference>
<accession>A0A6J5TNF3</accession>
<proteinExistence type="predicted"/>
<dbReference type="PANTHER" id="PTHR42648:SF22">
    <property type="entry name" value="REVERSE TRANSCRIPTASE TY1_COPIA-TYPE DOMAIN-CONTAINING PROTEIN"/>
    <property type="match status" value="1"/>
</dbReference>
<organism evidence="5 6">
    <name type="scientific">Prunus armeniaca</name>
    <name type="common">Apricot</name>
    <name type="synonym">Armeniaca vulgaris</name>
    <dbReference type="NCBI Taxonomy" id="36596"/>
    <lineage>
        <taxon>Eukaryota</taxon>
        <taxon>Viridiplantae</taxon>
        <taxon>Streptophyta</taxon>
        <taxon>Embryophyta</taxon>
        <taxon>Tracheophyta</taxon>
        <taxon>Spermatophyta</taxon>
        <taxon>Magnoliopsida</taxon>
        <taxon>eudicotyledons</taxon>
        <taxon>Gunneridae</taxon>
        <taxon>Pentapetalae</taxon>
        <taxon>rosids</taxon>
        <taxon>fabids</taxon>
        <taxon>Rosales</taxon>
        <taxon>Rosaceae</taxon>
        <taxon>Amygdaloideae</taxon>
        <taxon>Amygdaleae</taxon>
        <taxon>Prunus</taxon>
    </lineage>
</organism>
<evidence type="ECO:0000256" key="1">
    <source>
        <dbReference type="ARBA" id="ARBA00022670"/>
    </source>
</evidence>
<dbReference type="InterPro" id="IPR054722">
    <property type="entry name" value="PolX-like_BBD"/>
</dbReference>
<dbReference type="InterPro" id="IPR012337">
    <property type="entry name" value="RNaseH-like_sf"/>
</dbReference>
<dbReference type="SUPFAM" id="SSF53098">
    <property type="entry name" value="Ribonuclease H-like"/>
    <property type="match status" value="1"/>
</dbReference>
<evidence type="ECO:0000313" key="5">
    <source>
        <dbReference type="EMBL" id="CAB4264058.1"/>
    </source>
</evidence>
<dbReference type="Pfam" id="PF22936">
    <property type="entry name" value="Pol_BBD"/>
    <property type="match status" value="1"/>
</dbReference>
<dbReference type="GO" id="GO:0003676">
    <property type="term" value="F:nucleic acid binding"/>
    <property type="evidence" value="ECO:0007669"/>
    <property type="project" value="InterPro"/>
</dbReference>
<evidence type="ECO:0000313" key="6">
    <source>
        <dbReference type="Proteomes" id="UP000507222"/>
    </source>
</evidence>
<dbReference type="Pfam" id="PF25597">
    <property type="entry name" value="SH3_retrovirus"/>
    <property type="match status" value="1"/>
</dbReference>
<gene>
    <name evidence="5" type="ORF">CURHAP_LOCUS5563</name>
</gene>
<evidence type="ECO:0008006" key="7">
    <source>
        <dbReference type="Google" id="ProtNLM"/>
    </source>
</evidence>
<protein>
    <recommendedName>
        <fullName evidence="7">Integrase catalytic domain-containing protein</fullName>
    </recommendedName>
</protein>
<dbReference type="InterPro" id="IPR057670">
    <property type="entry name" value="SH3_retrovirus"/>
</dbReference>
<evidence type="ECO:0000259" key="3">
    <source>
        <dbReference type="Pfam" id="PF22936"/>
    </source>
</evidence>
<evidence type="ECO:0000256" key="2">
    <source>
        <dbReference type="SAM" id="MobiDB-lite"/>
    </source>
</evidence>
<feature type="domain" description="Retroviral polymerase SH3-like" evidence="4">
    <location>
        <begin position="214"/>
        <end position="271"/>
    </location>
</feature>
<dbReference type="GO" id="GO:0008233">
    <property type="term" value="F:peptidase activity"/>
    <property type="evidence" value="ECO:0007669"/>
    <property type="project" value="UniProtKB-KW"/>
</dbReference>
<feature type="domain" description="Retrovirus-related Pol polyprotein from transposon TNT 1-94-like beta-barrel" evidence="3">
    <location>
        <begin position="72"/>
        <end position="120"/>
    </location>
</feature>
<feature type="region of interest" description="Disordered" evidence="2">
    <location>
        <begin position="295"/>
        <end position="323"/>
    </location>
</feature>
<dbReference type="EMBL" id="CAEKDK010000001">
    <property type="protein sequence ID" value="CAB4264058.1"/>
    <property type="molecule type" value="Genomic_DNA"/>
</dbReference>
<dbReference type="AlphaFoldDB" id="A0A6J5TNF3"/>
<name>A0A6J5TNF3_PRUAR</name>